<dbReference type="InterPro" id="IPR036691">
    <property type="entry name" value="Endo/exonu/phosph_ase_sf"/>
</dbReference>
<dbReference type="EMBL" id="LSRX01000093">
    <property type="protein sequence ID" value="OLQ09676.1"/>
    <property type="molecule type" value="Genomic_DNA"/>
</dbReference>
<organism evidence="12 13">
    <name type="scientific">Symbiodinium microadriaticum</name>
    <name type="common">Dinoflagellate</name>
    <name type="synonym">Zooxanthella microadriatica</name>
    <dbReference type="NCBI Taxonomy" id="2951"/>
    <lineage>
        <taxon>Eukaryota</taxon>
        <taxon>Sar</taxon>
        <taxon>Alveolata</taxon>
        <taxon>Dinophyceae</taxon>
        <taxon>Suessiales</taxon>
        <taxon>Symbiodiniaceae</taxon>
        <taxon>Symbiodinium</taxon>
    </lineage>
</organism>
<dbReference type="GO" id="GO:0006122">
    <property type="term" value="P:mitochondrial electron transport, ubiquinol to cytochrome c"/>
    <property type="evidence" value="ECO:0007669"/>
    <property type="project" value="TreeGrafter"/>
</dbReference>
<comment type="caution">
    <text evidence="12">The sequence shown here is derived from an EMBL/GenBank/DDBJ whole genome shotgun (WGS) entry which is preliminary data.</text>
</comment>
<feature type="region of interest" description="Disordered" evidence="9">
    <location>
        <begin position="1255"/>
        <end position="1281"/>
    </location>
</feature>
<keyword evidence="5" id="KW-1133">Transmembrane helix</keyword>
<dbReference type="SUPFAM" id="SSF56219">
    <property type="entry name" value="DNase I-like"/>
    <property type="match status" value="1"/>
</dbReference>
<keyword evidence="13" id="KW-1185">Reference proteome</keyword>
<dbReference type="InterPro" id="IPR009056">
    <property type="entry name" value="Cyt_c-like_dom"/>
</dbReference>
<evidence type="ECO:0000256" key="4">
    <source>
        <dbReference type="ARBA" id="ARBA00022723"/>
    </source>
</evidence>
<feature type="binding site" description="covalent" evidence="8">
    <location>
        <position position="2252"/>
    </location>
    <ligand>
        <name>heme c</name>
        <dbReference type="ChEBI" id="CHEBI:61717"/>
    </ligand>
</feature>
<dbReference type="GO" id="GO:0009055">
    <property type="term" value="F:electron transfer activity"/>
    <property type="evidence" value="ECO:0007669"/>
    <property type="project" value="InterPro"/>
</dbReference>
<evidence type="ECO:0000256" key="5">
    <source>
        <dbReference type="ARBA" id="ARBA00022989"/>
    </source>
</evidence>
<dbReference type="Pfam" id="PF02167">
    <property type="entry name" value="Cytochrom_C1"/>
    <property type="match status" value="2"/>
</dbReference>
<dbReference type="PANTHER" id="PTHR10266:SF3">
    <property type="entry name" value="CYTOCHROME C1, HEME PROTEIN, MITOCHONDRIAL"/>
    <property type="match status" value="1"/>
</dbReference>
<keyword evidence="3" id="KW-0812">Transmembrane</keyword>
<dbReference type="InterPro" id="IPR038765">
    <property type="entry name" value="Papain-like_cys_pep_sf"/>
</dbReference>
<dbReference type="GO" id="GO:0004497">
    <property type="term" value="F:monooxygenase activity"/>
    <property type="evidence" value="ECO:0007669"/>
    <property type="project" value="InterPro"/>
</dbReference>
<evidence type="ECO:0000256" key="8">
    <source>
        <dbReference type="PIRSR" id="PIRSR602326-1"/>
    </source>
</evidence>
<feature type="compositionally biased region" description="Basic and acidic residues" evidence="9">
    <location>
        <begin position="1264"/>
        <end position="1278"/>
    </location>
</feature>
<feature type="binding site" description="covalent" evidence="8">
    <location>
        <position position="2253"/>
    </location>
    <ligand>
        <name>heme c</name>
        <dbReference type="ChEBI" id="CHEBI:61717"/>
    </ligand>
</feature>
<feature type="binding site" description="covalent" evidence="8">
    <location>
        <position position="2372"/>
    </location>
    <ligand>
        <name>heme c</name>
        <dbReference type="ChEBI" id="CHEBI:61717"/>
    </ligand>
</feature>
<dbReference type="Pfam" id="PF03372">
    <property type="entry name" value="Exo_endo_phos"/>
    <property type="match status" value="1"/>
</dbReference>
<dbReference type="Pfam" id="PF02338">
    <property type="entry name" value="OTU"/>
    <property type="match status" value="1"/>
</dbReference>
<dbReference type="InterPro" id="IPR036396">
    <property type="entry name" value="Cyt_P450_sf"/>
</dbReference>
<evidence type="ECO:0000313" key="12">
    <source>
        <dbReference type="EMBL" id="OLQ09676.1"/>
    </source>
</evidence>
<feature type="region of interest" description="Disordered" evidence="9">
    <location>
        <begin position="2445"/>
        <end position="2485"/>
    </location>
</feature>
<dbReference type="GO" id="GO:0020037">
    <property type="term" value="F:heme binding"/>
    <property type="evidence" value="ECO:0007669"/>
    <property type="project" value="InterPro"/>
</dbReference>
<gene>
    <name evidence="12" type="primary">CYCL</name>
    <name evidence="12" type="ORF">AK812_SmicGene6742</name>
</gene>
<dbReference type="PANTHER" id="PTHR10266">
    <property type="entry name" value="CYTOCHROME C1"/>
    <property type="match status" value="1"/>
</dbReference>
<feature type="compositionally biased region" description="Basic and acidic residues" evidence="9">
    <location>
        <begin position="2456"/>
        <end position="2478"/>
    </location>
</feature>
<dbReference type="PRINTS" id="PR00603">
    <property type="entry name" value="CYTOCHROMEC1"/>
</dbReference>
<feature type="binding site" description="covalent" evidence="8">
    <location>
        <position position="2249"/>
    </location>
    <ligand>
        <name>heme c</name>
        <dbReference type="ChEBI" id="CHEBI:61717"/>
    </ligand>
</feature>
<evidence type="ECO:0000256" key="1">
    <source>
        <dbReference type="ARBA" id="ARBA00004370"/>
    </source>
</evidence>
<dbReference type="OrthoDB" id="416638at2759"/>
<dbReference type="InterPro" id="IPR005135">
    <property type="entry name" value="Endo/exonuclease/phosphatase"/>
</dbReference>
<feature type="compositionally biased region" description="Polar residues" evidence="9">
    <location>
        <begin position="663"/>
        <end position="673"/>
    </location>
</feature>
<keyword evidence="7" id="KW-0472">Membrane</keyword>
<dbReference type="InterPro" id="IPR002326">
    <property type="entry name" value="Cyt_c1"/>
</dbReference>
<dbReference type="InterPro" id="IPR001128">
    <property type="entry name" value="Cyt_P450"/>
</dbReference>
<evidence type="ECO:0000256" key="2">
    <source>
        <dbReference type="ARBA" id="ARBA00022617"/>
    </source>
</evidence>
<keyword evidence="2 8" id="KW-0349">Heme</keyword>
<dbReference type="InterPro" id="IPR036397">
    <property type="entry name" value="RNaseH_sf"/>
</dbReference>
<feature type="region of interest" description="Disordered" evidence="9">
    <location>
        <begin position="589"/>
        <end position="677"/>
    </location>
</feature>
<dbReference type="GO" id="GO:0016020">
    <property type="term" value="C:membrane"/>
    <property type="evidence" value="ECO:0007669"/>
    <property type="project" value="UniProtKB-SubCell"/>
</dbReference>
<evidence type="ECO:0000259" key="10">
    <source>
        <dbReference type="PROSITE" id="PS50802"/>
    </source>
</evidence>
<reference evidence="12 13" key="1">
    <citation type="submission" date="2016-02" db="EMBL/GenBank/DDBJ databases">
        <title>Genome analysis of coral dinoflagellate symbionts highlights evolutionary adaptations to a symbiotic lifestyle.</title>
        <authorList>
            <person name="Aranda M."/>
            <person name="Li Y."/>
            <person name="Liew Y.J."/>
            <person name="Baumgarten S."/>
            <person name="Simakov O."/>
            <person name="Wilson M."/>
            <person name="Piel J."/>
            <person name="Ashoor H."/>
            <person name="Bougouffa S."/>
            <person name="Bajic V.B."/>
            <person name="Ryu T."/>
            <person name="Ravasi T."/>
            <person name="Bayer T."/>
            <person name="Micklem G."/>
            <person name="Kim H."/>
            <person name="Bhak J."/>
            <person name="Lajeunesse T.C."/>
            <person name="Voolstra C.R."/>
        </authorList>
    </citation>
    <scope>NUCLEOTIDE SEQUENCE [LARGE SCALE GENOMIC DNA]</scope>
    <source>
        <strain evidence="12 13">CCMP2467</strain>
    </source>
</reference>
<evidence type="ECO:0000256" key="7">
    <source>
        <dbReference type="ARBA" id="ARBA00023136"/>
    </source>
</evidence>
<evidence type="ECO:0000259" key="11">
    <source>
        <dbReference type="PROSITE" id="PS51007"/>
    </source>
</evidence>
<dbReference type="SUPFAM" id="SSF54001">
    <property type="entry name" value="Cysteine proteinases"/>
    <property type="match status" value="1"/>
</dbReference>
<dbReference type="CDD" id="cd22744">
    <property type="entry name" value="OTU"/>
    <property type="match status" value="1"/>
</dbReference>
<dbReference type="SUPFAM" id="SSF53098">
    <property type="entry name" value="Ribonuclease H-like"/>
    <property type="match status" value="1"/>
</dbReference>
<dbReference type="GO" id="GO:0005739">
    <property type="term" value="C:mitochondrion"/>
    <property type="evidence" value="ECO:0007669"/>
    <property type="project" value="GOC"/>
</dbReference>
<evidence type="ECO:0000256" key="3">
    <source>
        <dbReference type="ARBA" id="ARBA00022692"/>
    </source>
</evidence>
<dbReference type="SUPFAM" id="SSF48264">
    <property type="entry name" value="Cytochrome P450"/>
    <property type="match status" value="1"/>
</dbReference>
<feature type="domain" description="OTU" evidence="10">
    <location>
        <begin position="1057"/>
        <end position="1203"/>
    </location>
</feature>
<comment type="subcellular location">
    <subcellularLocation>
        <location evidence="1">Membrane</location>
    </subcellularLocation>
</comment>
<feature type="compositionally biased region" description="Basic residues" evidence="9">
    <location>
        <begin position="608"/>
        <end position="621"/>
    </location>
</feature>
<sequence>MVLPAIGSAQGMELCNNAYCHRLRDALGNNYCYAGMVSIGDYQVVEATLRSGQSRTALLGAQALTNLPKVDRDIFFLQMPNLDVNSLHERFVACFKHYMFSEGFAERMKSEKAARLWAQLAEDYRRMPHGPGEEFHKASDKGLRGFFIRYFFYVMIGLDPEDPEVMRTLVPLMQGDTPIGFAYLWPMARLGILNGYINEIDSRIYNSPALSDFTEGEERYGKMSKLELARLSTCIFRLAAITGTLQLAKSITGGLKLPDYKDMDKIDIPSQWDKLDLKDDVALQNFCYEVARLYPPVSAVHHIATEPFSIALQGTAVDFPAGTRILVPMNIAMTDKEVWGADAFEFNPSRPGLQERNMVFANVGATGSRVCPGAGIAIDTCVKILRAKGIPALGSWPSLPDELRVRWEVLLLWEALPSLLGLCQRSEASTLAELSTASLDWRANSFARALAMDDNDACRSWPAPSLFWRQHRECGLQPEEETTGVLRQRSKAHRTVYLRLAKTQQETCLTEVMEATWVPVCTLPLLGSESPPCHCKLPTPQLQIPLLRCGGAPTGFEGLLEGLTAQLMPLITELVKKAVQSALAGQIPAAARTGSDGTRDPDPGEPRAKRHKGAGKDHKRKQPETQNPDSGRGRGTTPAVTPPRKGKGAGTNPAASSHLAASADTTADEWQQVSRRETEPFELRAQDWDAPIVSHASVGKKLDELKDDATLEAVVLAPKAELEKVATILRGTAKPHRVMLIELCKDGPTRIPGRVGNMLRFRQAKAAQIHSAGKAAVGYAGHKATAVKVAPVETCAISIRIPEVYLSAEKWKSFRTNPTRMIAKWAADQKVLLSDTWSWLEESHGRSGRQLFGKARIPKKDLTSLLAASSREGREAVASQIQWLAKSNEEPASAYHERGLRMSPLLGLVAQGGRIGARTIRDPKQATARIWNFPHVPGDWGPEEVKAVLAQAFDSVTLIHNRRTGREFLYRFRGTHRFGDKDDGEMTLWAQVAPHRPQGNKQHFLRPAPVPLLPAKTSPLDGKLVRVEKPAVFDADGKETSPAQNRALNQREVPAGCQIVDIDKDGSCLYRAVAQGLTWLSGKKKTEYCHRDLRARANAHLRKHQAQYVEEWDGSGPALEQLAAESLTKAEGFAKYLDLTEKESAYGSVLELKALSRIYDVCLMVIPRDANFGTMVFKEAKAQKHRAIVLWYTPKHIDLVMPTKPTDHYPEALFSGSTGQVIDLRAGGRSCHPSEEEDSIASGAADAVSVADFHIPEAPPVPDSEIRRRKDNKPDRFRTPQGPDMKYRLLFKCELCPYRTTRADANNLSAVKAHHMNTCHGGEGQLPKIASHKWFASRGKVEDFHWRCPLCRTGVKKVRDEISIKRLYQLKRQHKDQCHPEVSRSEWLTLTRAPTASSAAQKKRAWRLGKSNVAAPHHSFHHAQTCSAARSQLCRSGCSGVVVWPLSEGTASVLVVSFYGYPGDAPRTSLAFDSLMSAVATFGGPFVVLGDYNITQMEGSLAAMLATGAIRAADDTGGPQHPNTNPTNTRRIDFAVTHQNLVACHVRTFRLPAVSGHGIVRVDFPLPLLTLAQSPEFSAHLVAGHLDKAWTCLSDWAEVFLGKEGHEPAPFEASSSSSRGTPRDARASVDSIIDTLQQQHRQHCLQRWKEKTALSSDAAIEVPIAQVHPAQRVQLQGEVIRTATIPSLWQRSIIVLLDKGHSLLQSATATLYGGCPLSPFLSLTIGFLWAQHDALRRSDSFDAAAEARGYQISPTLQFLGVELCLVRLRHTANPAFPFEVRMDFGCELGRRLECSFGFVYAKATTPVEKHAALACGGTGWHFSTRHSLTGPVQCLCSKLWPSRAYLLWSCPNFAEEPTRLPTPVDRVEERLLGRPILEYPPAPVTGVQSLQPQVLHLLEQAAAENQLDLLFATDGSSEHGIGAFAAVCQHPRLDMAGADSSEDQTPFRMELLGILGVLEALELTAHPPRQVTILVDCESAMKAVCCPATSQYCILAAKAQRAGLLARRRGISWQLVWTPSHGKKPGWAPPLPLQAGPCRSLNQVADDCANRHRRARLQGAERVGWHQALAQASTLEKESILLSARDDKDPPHPPRYPFWVKSIFHAHEIPSVRRGYEVYRQVCATCHSMKQLHFRHLVNFVLPEKRMKEIASSYDVVDGPNDEGEMFTRPGILVDAFPSPYPNEEAARYANGGANPPDLSVYTTAKHEGLDYIFALLLGYRDPPAGIEVRDGLYYNVQRRGYEVYRQVCATCHSMKQLHFRHLVNFVLPEKRMKEIASSYDVVDGPNDEGEMFTRPGILVDAFPSPYPNEEAARYANGGANPPDLSVYTTAKHEGLDYIFALLLGYRDPPAGIEVRDGLYYNVYFPGGLIGMPSPLHSDGLVDFEDGTPCTKSQMAKDVPAMVSHHRVSPNVVTVKEEPAWEEQRPGFAERYTFQTWGMSDLVFRQAGETPAPPRDSQREMPCDDASAERGEDSERQSHVQPKSV</sequence>
<dbReference type="GO" id="GO:0005506">
    <property type="term" value="F:iron ion binding"/>
    <property type="evidence" value="ECO:0007669"/>
    <property type="project" value="InterPro"/>
</dbReference>
<dbReference type="Gene3D" id="1.10.630.10">
    <property type="entry name" value="Cytochrome P450"/>
    <property type="match status" value="1"/>
</dbReference>
<dbReference type="Gene3D" id="1.10.760.10">
    <property type="entry name" value="Cytochrome c-like domain"/>
    <property type="match status" value="2"/>
</dbReference>
<keyword evidence="4 8" id="KW-0479">Metal-binding</keyword>
<evidence type="ECO:0000313" key="13">
    <source>
        <dbReference type="Proteomes" id="UP000186817"/>
    </source>
</evidence>
<protein>
    <submittedName>
        <fullName evidence="12">Cytochrome c1-2, heme protein, mitochondrial</fullName>
    </submittedName>
</protein>
<dbReference type="GO" id="GO:0003676">
    <property type="term" value="F:nucleic acid binding"/>
    <property type="evidence" value="ECO:0007669"/>
    <property type="project" value="InterPro"/>
</dbReference>
<keyword evidence="6 8" id="KW-0408">Iron</keyword>
<dbReference type="PROSITE" id="PS51007">
    <property type="entry name" value="CYTC"/>
    <property type="match status" value="1"/>
</dbReference>
<feature type="compositionally biased region" description="Basic and acidic residues" evidence="9">
    <location>
        <begin position="597"/>
        <end position="607"/>
    </location>
</feature>
<dbReference type="SUPFAM" id="SSF46626">
    <property type="entry name" value="Cytochrome c"/>
    <property type="match status" value="2"/>
</dbReference>
<evidence type="ECO:0000256" key="9">
    <source>
        <dbReference type="SAM" id="MobiDB-lite"/>
    </source>
</evidence>
<feature type="domain" description="Cytochrome c" evidence="11">
    <location>
        <begin position="2110"/>
        <end position="2221"/>
    </location>
</feature>
<dbReference type="Proteomes" id="UP000186817">
    <property type="component" value="Unassembled WGS sequence"/>
</dbReference>
<dbReference type="Gene3D" id="3.90.70.80">
    <property type="match status" value="1"/>
</dbReference>
<evidence type="ECO:0000256" key="6">
    <source>
        <dbReference type="ARBA" id="ARBA00023004"/>
    </source>
</evidence>
<dbReference type="InterPro" id="IPR003323">
    <property type="entry name" value="OTU_dom"/>
</dbReference>
<name>A0A1Q9EQF8_SYMMI</name>
<dbReference type="GO" id="GO:0016705">
    <property type="term" value="F:oxidoreductase activity, acting on paired donors, with incorporation or reduction of molecular oxygen"/>
    <property type="evidence" value="ECO:0007669"/>
    <property type="project" value="InterPro"/>
</dbReference>
<comment type="cofactor">
    <cofactor evidence="8">
        <name>heme c</name>
        <dbReference type="ChEBI" id="CHEBI:61717"/>
    </cofactor>
    <text evidence="8">Binds 1 heme c group covalently per subunit.</text>
</comment>
<dbReference type="InterPro" id="IPR012337">
    <property type="entry name" value="RNaseH-like_sf"/>
</dbReference>
<dbReference type="Gene3D" id="3.30.420.10">
    <property type="entry name" value="Ribonuclease H-like superfamily/Ribonuclease H"/>
    <property type="match status" value="1"/>
</dbReference>
<proteinExistence type="predicted"/>
<accession>A0A1Q9EQF8</accession>
<dbReference type="PROSITE" id="PS50802">
    <property type="entry name" value="OTU"/>
    <property type="match status" value="1"/>
</dbReference>
<dbReference type="InterPro" id="IPR036909">
    <property type="entry name" value="Cyt_c-like_dom_sf"/>
</dbReference>
<dbReference type="Pfam" id="PF00067">
    <property type="entry name" value="p450"/>
    <property type="match status" value="1"/>
</dbReference>